<gene>
    <name evidence="1" type="ORF">CEY15_10055</name>
</gene>
<accession>A0A2A2WPL3</accession>
<name>A0A2A2WPL3_9ACTN</name>
<protein>
    <submittedName>
        <fullName evidence="1">Uncharacterized protein</fullName>
    </submittedName>
</protein>
<evidence type="ECO:0000313" key="2">
    <source>
        <dbReference type="Proteomes" id="UP000218810"/>
    </source>
</evidence>
<proteinExistence type="predicted"/>
<reference evidence="2" key="1">
    <citation type="submission" date="2017-09" db="EMBL/GenBank/DDBJ databases">
        <authorList>
            <person name="Zhang Y."/>
            <person name="Huang X."/>
            <person name="Liu J."/>
            <person name="Lu L."/>
            <person name="Peng K."/>
        </authorList>
    </citation>
    <scope>NUCLEOTIDE SEQUENCE [LARGE SCALE GENOMIC DNA]</scope>
    <source>
        <strain evidence="2">S-XJ-1</strain>
    </source>
</reference>
<dbReference type="RefSeq" id="WP_095718324.1">
    <property type="nucleotide sequence ID" value="NZ_NTGA01000017.1"/>
</dbReference>
<dbReference type="OrthoDB" id="4422408at2"/>
<organism evidence="1 2">
    <name type="scientific">Dietzia natronolimnaea</name>
    <dbReference type="NCBI Taxonomy" id="161920"/>
    <lineage>
        <taxon>Bacteria</taxon>
        <taxon>Bacillati</taxon>
        <taxon>Actinomycetota</taxon>
        <taxon>Actinomycetes</taxon>
        <taxon>Mycobacteriales</taxon>
        <taxon>Dietziaceae</taxon>
        <taxon>Dietzia</taxon>
    </lineage>
</organism>
<dbReference type="AlphaFoldDB" id="A0A2A2WPL3"/>
<keyword evidence="2" id="KW-1185">Reference proteome</keyword>
<sequence length="231" mass="23309">MPERVPAETDVSGPLAGIATGALRKAIRSQAGAARGYVRKLRQSHPDESPALIRERLDSRFLAAVTASGAAVGATAAVPGVGTVIAFGAIGAESLVFIEAAAFYTLAVAEVHGIDVKLGEHEELLVMTVMLGASGTAILANAVSTNGGASAGGALAGRSLGLPGLKEVNRRMVSRFARKFAVKRATLAMGKLAPAGIGAAVGGWGNRRLGRTVVSAAATTFGTPPDSWPAT</sequence>
<dbReference type="Proteomes" id="UP000218810">
    <property type="component" value="Unassembled WGS sequence"/>
</dbReference>
<evidence type="ECO:0000313" key="1">
    <source>
        <dbReference type="EMBL" id="PAY23128.1"/>
    </source>
</evidence>
<dbReference type="EMBL" id="NTGA01000017">
    <property type="protein sequence ID" value="PAY23128.1"/>
    <property type="molecule type" value="Genomic_DNA"/>
</dbReference>
<comment type="caution">
    <text evidence="1">The sequence shown here is derived from an EMBL/GenBank/DDBJ whole genome shotgun (WGS) entry which is preliminary data.</text>
</comment>